<feature type="transmembrane region" description="Helical" evidence="1">
    <location>
        <begin position="12"/>
        <end position="41"/>
    </location>
</feature>
<organism evidence="2 3">
    <name type="scientific">Rhizopogon vinicolor AM-OR11-026</name>
    <dbReference type="NCBI Taxonomy" id="1314800"/>
    <lineage>
        <taxon>Eukaryota</taxon>
        <taxon>Fungi</taxon>
        <taxon>Dikarya</taxon>
        <taxon>Basidiomycota</taxon>
        <taxon>Agaricomycotina</taxon>
        <taxon>Agaricomycetes</taxon>
        <taxon>Agaricomycetidae</taxon>
        <taxon>Boletales</taxon>
        <taxon>Suillineae</taxon>
        <taxon>Rhizopogonaceae</taxon>
        <taxon>Rhizopogon</taxon>
    </lineage>
</organism>
<keyword evidence="1" id="KW-0812">Transmembrane</keyword>
<evidence type="ECO:0000256" key="1">
    <source>
        <dbReference type="SAM" id="Phobius"/>
    </source>
</evidence>
<name>A0A1B7MYQ0_9AGAM</name>
<reference evidence="2 3" key="1">
    <citation type="submission" date="2016-06" db="EMBL/GenBank/DDBJ databases">
        <title>Comparative genomics of the ectomycorrhizal sister species Rhizopogon vinicolor and Rhizopogon vesiculosus (Basidiomycota: Boletales) reveals a divergence of the mating type B locus.</title>
        <authorList>
            <consortium name="DOE Joint Genome Institute"/>
            <person name="Mujic A.B."/>
            <person name="Kuo A."/>
            <person name="Tritt A."/>
            <person name="Lipzen A."/>
            <person name="Chen C."/>
            <person name="Johnson J."/>
            <person name="Sharma A."/>
            <person name="Barry K."/>
            <person name="Grigoriev I.V."/>
            <person name="Spatafora J.W."/>
        </authorList>
    </citation>
    <scope>NUCLEOTIDE SEQUENCE [LARGE SCALE GENOMIC DNA]</scope>
    <source>
        <strain evidence="2 3">AM-OR11-026</strain>
    </source>
</reference>
<proteinExistence type="predicted"/>
<protein>
    <submittedName>
        <fullName evidence="2">Uncharacterized protein</fullName>
    </submittedName>
</protein>
<sequence length="136" mass="15179">MSSTMLISTSLAGVVVMVVCSVSVSILTTFSTMLLSMCSALKSLLLRVHQKACFESCGHENTNLLHHVSLNLFTSAMKWHLPFATPPRPEFDKFAITAEHRLDRGTYGLYWTLNYFDMVILINAITTKNYTGTRLG</sequence>
<gene>
    <name evidence="2" type="ORF">K503DRAFT_214759</name>
</gene>
<keyword evidence="3" id="KW-1185">Reference proteome</keyword>
<dbReference type="Proteomes" id="UP000092154">
    <property type="component" value="Unassembled WGS sequence"/>
</dbReference>
<dbReference type="InParanoid" id="A0A1B7MYQ0"/>
<keyword evidence="1" id="KW-0472">Membrane</keyword>
<evidence type="ECO:0000313" key="3">
    <source>
        <dbReference type="Proteomes" id="UP000092154"/>
    </source>
</evidence>
<keyword evidence="1" id="KW-1133">Transmembrane helix</keyword>
<dbReference type="EMBL" id="KV448334">
    <property type="protein sequence ID" value="OAX37730.1"/>
    <property type="molecule type" value="Genomic_DNA"/>
</dbReference>
<evidence type="ECO:0000313" key="2">
    <source>
        <dbReference type="EMBL" id="OAX37730.1"/>
    </source>
</evidence>
<accession>A0A1B7MYQ0</accession>
<dbReference type="AlphaFoldDB" id="A0A1B7MYQ0"/>